<dbReference type="AlphaFoldDB" id="X1F844"/>
<dbReference type="PROSITE" id="PS51007">
    <property type="entry name" value="CYTC"/>
    <property type="match status" value="1"/>
</dbReference>
<dbReference type="PANTHER" id="PTHR35889">
    <property type="entry name" value="CYCLOINULO-OLIGOSACCHARIDE FRUCTANOTRANSFERASE-RELATED"/>
    <property type="match status" value="1"/>
</dbReference>
<organism evidence="5">
    <name type="scientific">marine sediment metagenome</name>
    <dbReference type="NCBI Taxonomy" id="412755"/>
    <lineage>
        <taxon>unclassified sequences</taxon>
        <taxon>metagenomes</taxon>
        <taxon>ecological metagenomes</taxon>
    </lineage>
</organism>
<keyword evidence="3" id="KW-0408">Iron</keyword>
<accession>X1F844</accession>
<evidence type="ECO:0000256" key="2">
    <source>
        <dbReference type="ARBA" id="ARBA00022723"/>
    </source>
</evidence>
<feature type="domain" description="Cytochrome c" evidence="4">
    <location>
        <begin position="9"/>
        <end position="115"/>
    </location>
</feature>
<dbReference type="GO" id="GO:0046872">
    <property type="term" value="F:metal ion binding"/>
    <property type="evidence" value="ECO:0007669"/>
    <property type="project" value="UniProtKB-KW"/>
</dbReference>
<keyword evidence="2" id="KW-0479">Metal-binding</keyword>
<evidence type="ECO:0000256" key="3">
    <source>
        <dbReference type="ARBA" id="ARBA00023004"/>
    </source>
</evidence>
<name>X1F844_9ZZZZ</name>
<dbReference type="EMBL" id="BARU01009750">
    <property type="protein sequence ID" value="GAH41112.1"/>
    <property type="molecule type" value="Genomic_DNA"/>
</dbReference>
<dbReference type="PANTHER" id="PTHR35889:SF3">
    <property type="entry name" value="F-BOX DOMAIN-CONTAINING PROTEIN"/>
    <property type="match status" value="1"/>
</dbReference>
<dbReference type="InterPro" id="IPR011429">
    <property type="entry name" value="Cyt_c_Planctomycete-type"/>
</dbReference>
<evidence type="ECO:0000313" key="5">
    <source>
        <dbReference type="EMBL" id="GAH41112.1"/>
    </source>
</evidence>
<sequence length="117" mass="12400">MSAKPFAALAVALLAAAFAPAADPTYEKDVRPFLVKYCVECHTAKQAKAGYNFDTFAGLTKVGKNGATVVPGDADKSLLSKVLNGKGKVMPPAKYPWQPTKEESAMVLAWLRAGGKE</sequence>
<gene>
    <name evidence="5" type="ORF">S03H2_18758</name>
</gene>
<dbReference type="InterPro" id="IPR036909">
    <property type="entry name" value="Cyt_c-like_dom_sf"/>
</dbReference>
<proteinExistence type="predicted"/>
<evidence type="ECO:0000256" key="1">
    <source>
        <dbReference type="ARBA" id="ARBA00022617"/>
    </source>
</evidence>
<evidence type="ECO:0000259" key="4">
    <source>
        <dbReference type="PROSITE" id="PS51007"/>
    </source>
</evidence>
<dbReference type="GO" id="GO:0009055">
    <property type="term" value="F:electron transfer activity"/>
    <property type="evidence" value="ECO:0007669"/>
    <property type="project" value="InterPro"/>
</dbReference>
<dbReference type="Pfam" id="PF07635">
    <property type="entry name" value="PSCyt1"/>
    <property type="match status" value="1"/>
</dbReference>
<dbReference type="InterPro" id="IPR009056">
    <property type="entry name" value="Cyt_c-like_dom"/>
</dbReference>
<protein>
    <recommendedName>
        <fullName evidence="4">Cytochrome c domain-containing protein</fullName>
    </recommendedName>
</protein>
<keyword evidence="1" id="KW-0349">Heme</keyword>
<dbReference type="SUPFAM" id="SSF46626">
    <property type="entry name" value="Cytochrome c"/>
    <property type="match status" value="1"/>
</dbReference>
<dbReference type="GO" id="GO:0020037">
    <property type="term" value="F:heme binding"/>
    <property type="evidence" value="ECO:0007669"/>
    <property type="project" value="InterPro"/>
</dbReference>
<reference evidence="5" key="1">
    <citation type="journal article" date="2014" name="Front. Microbiol.">
        <title>High frequency of phylogenetically diverse reductive dehalogenase-homologous genes in deep subseafloor sedimentary metagenomes.</title>
        <authorList>
            <person name="Kawai M."/>
            <person name="Futagami T."/>
            <person name="Toyoda A."/>
            <person name="Takaki Y."/>
            <person name="Nishi S."/>
            <person name="Hori S."/>
            <person name="Arai W."/>
            <person name="Tsubouchi T."/>
            <person name="Morono Y."/>
            <person name="Uchiyama I."/>
            <person name="Ito T."/>
            <person name="Fujiyama A."/>
            <person name="Inagaki F."/>
            <person name="Takami H."/>
        </authorList>
    </citation>
    <scope>NUCLEOTIDE SEQUENCE</scope>
    <source>
        <strain evidence="5">Expedition CK06-06</strain>
    </source>
</reference>
<comment type="caution">
    <text evidence="5">The sequence shown here is derived from an EMBL/GenBank/DDBJ whole genome shotgun (WGS) entry which is preliminary data.</text>
</comment>